<dbReference type="InterPro" id="IPR051091">
    <property type="entry name" value="O-Glucosyltr/Glycosyltrsf_90"/>
</dbReference>
<keyword evidence="1" id="KW-0812">Transmembrane</keyword>
<comment type="caution">
    <text evidence="3">The sequence shown here is derived from an EMBL/GenBank/DDBJ whole genome shotgun (WGS) entry which is preliminary data.</text>
</comment>
<feature type="transmembrane region" description="Helical" evidence="1">
    <location>
        <begin position="21"/>
        <end position="46"/>
    </location>
</feature>
<dbReference type="Pfam" id="PF05686">
    <property type="entry name" value="Glyco_transf_90"/>
    <property type="match status" value="1"/>
</dbReference>
<proteinExistence type="predicted"/>
<evidence type="ECO:0000313" key="3">
    <source>
        <dbReference type="EMBL" id="KAK1922882.1"/>
    </source>
</evidence>
<dbReference type="InterPro" id="IPR006598">
    <property type="entry name" value="CAP10"/>
</dbReference>
<feature type="domain" description="Glycosyl transferase CAP10" evidence="2">
    <location>
        <begin position="316"/>
        <end position="602"/>
    </location>
</feature>
<reference evidence="3" key="1">
    <citation type="submission" date="2023-02" db="EMBL/GenBank/DDBJ databases">
        <title>Identification and recombinant expression of a fungal hydrolase from Papiliotrema laurentii that hydrolyzes apple cutin and clears colloidal polyester polyurethane.</title>
        <authorList>
            <consortium name="DOE Joint Genome Institute"/>
            <person name="Roman V.A."/>
            <person name="Bojanowski C."/>
            <person name="Crable B.R."/>
            <person name="Wagner D.N."/>
            <person name="Hung C.S."/>
            <person name="Nadeau L.J."/>
            <person name="Schratz L."/>
            <person name="Haridas S."/>
            <person name="Pangilinan J."/>
            <person name="Lipzen A."/>
            <person name="Na H."/>
            <person name="Yan M."/>
            <person name="Ng V."/>
            <person name="Grigoriev I.V."/>
            <person name="Spatafora J.W."/>
            <person name="Barlow D."/>
            <person name="Biffinger J."/>
            <person name="Kelley-Loughnane N."/>
            <person name="Varaljay V.A."/>
            <person name="Crookes-Goodson W.J."/>
        </authorList>
    </citation>
    <scope>NUCLEOTIDE SEQUENCE</scope>
    <source>
        <strain evidence="3">5307AH</strain>
    </source>
</reference>
<dbReference type="PANTHER" id="PTHR12203">
    <property type="entry name" value="KDEL LYS-ASP-GLU-LEU CONTAINING - RELATED"/>
    <property type="match status" value="1"/>
</dbReference>
<evidence type="ECO:0000256" key="1">
    <source>
        <dbReference type="SAM" id="Phobius"/>
    </source>
</evidence>
<organism evidence="3 4">
    <name type="scientific">Papiliotrema laurentii</name>
    <name type="common">Cryptococcus laurentii</name>
    <dbReference type="NCBI Taxonomy" id="5418"/>
    <lineage>
        <taxon>Eukaryota</taxon>
        <taxon>Fungi</taxon>
        <taxon>Dikarya</taxon>
        <taxon>Basidiomycota</taxon>
        <taxon>Agaricomycotina</taxon>
        <taxon>Tremellomycetes</taxon>
        <taxon>Tremellales</taxon>
        <taxon>Rhynchogastremaceae</taxon>
        <taxon>Papiliotrema</taxon>
    </lineage>
</organism>
<dbReference type="EMBL" id="JAODAN010000007">
    <property type="protein sequence ID" value="KAK1922882.1"/>
    <property type="molecule type" value="Genomic_DNA"/>
</dbReference>
<gene>
    <name evidence="3" type="ORF">DB88DRAFT_493042</name>
</gene>
<keyword evidence="1" id="KW-1133">Transmembrane helix</keyword>
<dbReference type="Proteomes" id="UP001182556">
    <property type="component" value="Unassembled WGS sequence"/>
</dbReference>
<sequence length="619" mass="71494">MVRRRRTVCPDRVSGGRRFWALPYPSLLHPTFLLTSILSCLVVPTLTPSWLSRGVSPEAVRTFPISAGTHPIAQLTERATQQWRQMLGRQSKTLGQAYEEYRRRYGRKPPKGFDGWYYWATERGMKLVDEFDSIHNDLLPFWGLTAAQIESRRQELVDLAQSDRLFTLQIRNGVLSDDPEQLSSTARWSINRYYYRLLEGISQFLPDMNMTINLHDVPVVHTSRADRERLIALGKAGKYASDEEHRAFAAKDDNVAYHHPWRNLRKMCPPDSPIWSISTDILGEDVLPAKPWDTDQLAFRLPEELGGFIHDHQAAMDLCQNPELRWQHGNSFTEWPIDVPVSRNRLYPVFSWTRYPSSSDILIPTSYRFVDNRHGQNPWSELEPKIAWRGSLTGIFAQDEADTMASQRYRLGDMMASNYSQVPVLISTNDTAGLELVSLRSGPLNDRWMNVGVLEEKEEVYVSHTKEVAMTKFLSLGWMSYHSPSVHKIMLDVDGWGWSARFRELLWSGSAVLKATCFKEATTDWLIPWYHYIPLDYAYKDLYSIALYYLGLEGTDQRPHDEELRLIGEHSREWVDQHATWDHHLAYIYRLGLEWGRLLSEDREAMGYTYLGEGIGGGV</sequence>
<evidence type="ECO:0000259" key="2">
    <source>
        <dbReference type="SMART" id="SM00672"/>
    </source>
</evidence>
<evidence type="ECO:0000313" key="4">
    <source>
        <dbReference type="Proteomes" id="UP001182556"/>
    </source>
</evidence>
<keyword evidence="1" id="KW-0472">Membrane</keyword>
<accession>A0AAD9CWL3</accession>
<dbReference type="AlphaFoldDB" id="A0AAD9CWL3"/>
<name>A0AAD9CWL3_PAPLA</name>
<protein>
    <recommendedName>
        <fullName evidence="2">Glycosyl transferase CAP10 domain-containing protein</fullName>
    </recommendedName>
</protein>
<dbReference type="SMART" id="SM00672">
    <property type="entry name" value="CAP10"/>
    <property type="match status" value="1"/>
</dbReference>
<dbReference type="PANTHER" id="PTHR12203:SF118">
    <property type="entry name" value="BETA-1,2-XYLOSYLTRANSFERASE 1"/>
    <property type="match status" value="1"/>
</dbReference>
<keyword evidence="4" id="KW-1185">Reference proteome</keyword>